<dbReference type="OrthoDB" id="9791827at2"/>
<dbReference type="Proteomes" id="UP000183982">
    <property type="component" value="Unassembled WGS sequence"/>
</dbReference>
<gene>
    <name evidence="1" type="ORF">SAMN05444000_107155</name>
</gene>
<protein>
    <submittedName>
        <fullName evidence="1">TupA-like ATPgrasp</fullName>
    </submittedName>
</protein>
<reference evidence="2" key="1">
    <citation type="submission" date="2016-11" db="EMBL/GenBank/DDBJ databases">
        <authorList>
            <person name="Varghese N."/>
            <person name="Submissions S."/>
        </authorList>
    </citation>
    <scope>NUCLEOTIDE SEQUENCE [LARGE SCALE GENOMIC DNA]</scope>
    <source>
        <strain evidence="2">DSM 100564</strain>
    </source>
</reference>
<proteinExistence type="predicted"/>
<dbReference type="Pfam" id="PF14305">
    <property type="entry name" value="ATPgrasp_TupA"/>
    <property type="match status" value="1"/>
</dbReference>
<accession>A0A1M6IKW4</accession>
<sequence>MSKLVSLKHFIHKTICIQESRIDRLLGCRDLKRRYADTFGQDPDLKTPSGFSEKVQWRKLNDRNPYFPVFADRLRCREYFKTQLGDQQANDLMPRLLWHGAASADIPFDDLQAGAILKANHGSGWNVRLEPGEIPDQKAVRRKCDAWLGKIFGQEMHEWGYRQARPLLVAEEMARQDDGGPISDLKCFVFNGKIGFLYVVQYSTGNCGLFRPDWTRLDASLHLLRGHSYGVLGDIPIPPYFSELKEVALRLGSGFDMLRVDFLVSDNRFWLGEITVYPTSGNGYFDPPAFEQEAGDMWTLPSKG</sequence>
<organism evidence="1 2">
    <name type="scientific">Shimia gijangensis</name>
    <dbReference type="NCBI Taxonomy" id="1470563"/>
    <lineage>
        <taxon>Bacteria</taxon>
        <taxon>Pseudomonadati</taxon>
        <taxon>Pseudomonadota</taxon>
        <taxon>Alphaproteobacteria</taxon>
        <taxon>Rhodobacterales</taxon>
        <taxon>Roseobacteraceae</taxon>
    </lineage>
</organism>
<name>A0A1M6IKW4_9RHOB</name>
<dbReference type="RefSeq" id="WP_073251537.1">
    <property type="nucleotide sequence ID" value="NZ_FQZQ01000007.1"/>
</dbReference>
<dbReference type="EMBL" id="FQZQ01000007">
    <property type="protein sequence ID" value="SHJ35088.1"/>
    <property type="molecule type" value="Genomic_DNA"/>
</dbReference>
<dbReference type="AlphaFoldDB" id="A0A1M6IKW4"/>
<dbReference type="STRING" id="1470563.SAMN05444000_107155"/>
<evidence type="ECO:0000313" key="1">
    <source>
        <dbReference type="EMBL" id="SHJ35088.1"/>
    </source>
</evidence>
<dbReference type="InterPro" id="IPR029465">
    <property type="entry name" value="ATPgrasp_TupA"/>
</dbReference>
<evidence type="ECO:0000313" key="2">
    <source>
        <dbReference type="Proteomes" id="UP000183982"/>
    </source>
</evidence>
<keyword evidence="2" id="KW-1185">Reference proteome</keyword>